<dbReference type="EMBL" id="PDCK01000040">
    <property type="protein sequence ID" value="PRQ46521.1"/>
    <property type="molecule type" value="Genomic_DNA"/>
</dbReference>
<keyword evidence="2" id="KW-1185">Reference proteome</keyword>
<evidence type="ECO:0000313" key="2">
    <source>
        <dbReference type="Proteomes" id="UP000238479"/>
    </source>
</evidence>
<proteinExistence type="predicted"/>
<name>A0A2P6RJE6_ROSCH</name>
<dbReference type="Proteomes" id="UP000238479">
    <property type="component" value="Chromosome 2"/>
</dbReference>
<organism evidence="1 2">
    <name type="scientific">Rosa chinensis</name>
    <name type="common">China rose</name>
    <dbReference type="NCBI Taxonomy" id="74649"/>
    <lineage>
        <taxon>Eukaryota</taxon>
        <taxon>Viridiplantae</taxon>
        <taxon>Streptophyta</taxon>
        <taxon>Embryophyta</taxon>
        <taxon>Tracheophyta</taxon>
        <taxon>Spermatophyta</taxon>
        <taxon>Magnoliopsida</taxon>
        <taxon>eudicotyledons</taxon>
        <taxon>Gunneridae</taxon>
        <taxon>Pentapetalae</taxon>
        <taxon>rosids</taxon>
        <taxon>fabids</taxon>
        <taxon>Rosales</taxon>
        <taxon>Rosaceae</taxon>
        <taxon>Rosoideae</taxon>
        <taxon>Rosoideae incertae sedis</taxon>
        <taxon>Rosa</taxon>
    </lineage>
</organism>
<comment type="caution">
    <text evidence="1">The sequence shown here is derived from an EMBL/GenBank/DDBJ whole genome shotgun (WGS) entry which is preliminary data.</text>
</comment>
<accession>A0A2P6RJE6</accession>
<sequence>MRWEENKPVGSLLPSCVEVSDHVAILPAVGSGLDEDKDYQNKFREAVEAFLGFSGTHHHDRDNFFRRLRTPLSRERFAALYFHRLLLNEAQRADFPADTVENLRNSVVCYSVKIQGQNMIFWKTRIAVH</sequence>
<dbReference type="Gramene" id="PRQ46521">
    <property type="protein sequence ID" value="PRQ46521"/>
    <property type="gene ID" value="RchiOBHm_Chr2g0089921"/>
</dbReference>
<evidence type="ECO:0000313" key="1">
    <source>
        <dbReference type="EMBL" id="PRQ46521.1"/>
    </source>
</evidence>
<reference evidence="1 2" key="1">
    <citation type="journal article" date="2018" name="Nat. Genet.">
        <title>The Rosa genome provides new insights in the design of modern roses.</title>
        <authorList>
            <person name="Bendahmane M."/>
        </authorList>
    </citation>
    <scope>NUCLEOTIDE SEQUENCE [LARGE SCALE GENOMIC DNA]</scope>
    <source>
        <strain evidence="2">cv. Old Blush</strain>
    </source>
</reference>
<gene>
    <name evidence="1" type="ORF">RchiOBHm_Chr2g0089921</name>
</gene>
<dbReference type="AlphaFoldDB" id="A0A2P6RJE6"/>
<protein>
    <submittedName>
        <fullName evidence="1">Uncharacterized protein</fullName>
    </submittedName>
</protein>